<feature type="transmembrane region" description="Helical" evidence="1">
    <location>
        <begin position="98"/>
        <end position="115"/>
    </location>
</feature>
<dbReference type="AlphaFoldDB" id="A0A849CBE8"/>
<sequence length="134" mass="14745">MRFVQVATVIAASMMIIIGAWCWGDPESFAEFANWPNHTHFLHDSGAFQIGIGLTMLAALRWRDVLAVVLGGFLFANTLHVVNHIMDRNAGGTATDPLILGSFSVLALAALVIRLRQLRITRTEADETTVEARR</sequence>
<keyword evidence="1" id="KW-0472">Membrane</keyword>
<feature type="transmembrane region" description="Helical" evidence="1">
    <location>
        <begin position="6"/>
        <end position="24"/>
    </location>
</feature>
<evidence type="ECO:0000313" key="2">
    <source>
        <dbReference type="EMBL" id="NNH73595.1"/>
    </source>
</evidence>
<comment type="caution">
    <text evidence="2">The sequence shown here is derived from an EMBL/GenBank/DDBJ whole genome shotgun (WGS) entry which is preliminary data.</text>
</comment>
<organism evidence="2 3">
    <name type="scientific">Nocardia uniformis</name>
    <dbReference type="NCBI Taxonomy" id="53432"/>
    <lineage>
        <taxon>Bacteria</taxon>
        <taxon>Bacillati</taxon>
        <taxon>Actinomycetota</taxon>
        <taxon>Actinomycetes</taxon>
        <taxon>Mycobacteriales</taxon>
        <taxon>Nocardiaceae</taxon>
        <taxon>Nocardia</taxon>
    </lineage>
</organism>
<dbReference type="Proteomes" id="UP000586827">
    <property type="component" value="Unassembled WGS sequence"/>
</dbReference>
<keyword evidence="1" id="KW-1133">Transmembrane helix</keyword>
<feature type="transmembrane region" description="Helical" evidence="1">
    <location>
        <begin position="65"/>
        <end position="86"/>
    </location>
</feature>
<gene>
    <name evidence="2" type="ORF">HLB23_27720</name>
</gene>
<proteinExistence type="predicted"/>
<name>A0A849CBE8_9NOCA</name>
<keyword evidence="3" id="KW-1185">Reference proteome</keyword>
<reference evidence="2 3" key="1">
    <citation type="submission" date="2020-05" db="EMBL/GenBank/DDBJ databases">
        <title>MicrobeNet Type strains.</title>
        <authorList>
            <person name="Nicholson A.C."/>
        </authorList>
    </citation>
    <scope>NUCLEOTIDE SEQUENCE [LARGE SCALE GENOMIC DNA]</scope>
    <source>
        <strain evidence="2 3">JCM 3224</strain>
    </source>
</reference>
<keyword evidence="1" id="KW-0812">Transmembrane</keyword>
<dbReference type="EMBL" id="JABELX010000011">
    <property type="protein sequence ID" value="NNH73595.1"/>
    <property type="molecule type" value="Genomic_DNA"/>
</dbReference>
<evidence type="ECO:0000256" key="1">
    <source>
        <dbReference type="SAM" id="Phobius"/>
    </source>
</evidence>
<protein>
    <submittedName>
        <fullName evidence="2">Uncharacterized protein</fullName>
    </submittedName>
</protein>
<accession>A0A849CBE8</accession>
<evidence type="ECO:0000313" key="3">
    <source>
        <dbReference type="Proteomes" id="UP000586827"/>
    </source>
</evidence>